<dbReference type="Proteomes" id="UP000515563">
    <property type="component" value="Chromosome"/>
</dbReference>
<gene>
    <name evidence="2" type="ORF">F1D05_10120</name>
</gene>
<dbReference type="Gene3D" id="3.40.630.30">
    <property type="match status" value="1"/>
</dbReference>
<reference evidence="3" key="1">
    <citation type="submission" date="2019-09" db="EMBL/GenBank/DDBJ databases">
        <title>Antimicrobial potential of Antarctic Bacteria.</title>
        <authorList>
            <person name="Benaud N."/>
            <person name="Edwards R.J."/>
            <person name="Ferrari B.C."/>
        </authorList>
    </citation>
    <scope>NUCLEOTIDE SEQUENCE [LARGE SCALE GENOMIC DNA]</scope>
    <source>
        <strain evidence="3">SPB151</strain>
    </source>
</reference>
<dbReference type="AlphaFoldDB" id="A0A7G6WW20"/>
<dbReference type="RefSeq" id="WP_185447138.1">
    <property type="nucleotide sequence ID" value="NZ_CP043661.1"/>
</dbReference>
<evidence type="ECO:0000256" key="1">
    <source>
        <dbReference type="SAM" id="Phobius"/>
    </source>
</evidence>
<protein>
    <submittedName>
        <fullName evidence="2">Uncharacterized protein</fullName>
    </submittedName>
</protein>
<dbReference type="EMBL" id="CP043661">
    <property type="protein sequence ID" value="QNE18185.1"/>
    <property type="molecule type" value="Genomic_DNA"/>
</dbReference>
<reference evidence="2 3" key="2">
    <citation type="journal article" date="2020" name="Microbiol. Resour. Announc.">
        <title>Antarctic desert soil bacteria exhibit high novel natural product potential, evaluated through long-read genome sequencing and comparative genomics.</title>
        <authorList>
            <person name="Benaud N."/>
            <person name="Edwards R.J."/>
            <person name="Amos T.G."/>
            <person name="D'Agostino P.M."/>
            <person name="Gutierrez-Chavez C."/>
            <person name="Montgomery K."/>
            <person name="Nicetic I."/>
            <person name="Ferrari B.C."/>
        </authorList>
    </citation>
    <scope>NUCLEOTIDE SEQUENCE [LARGE SCALE GENOMIC DNA]</scope>
    <source>
        <strain evidence="2 3">SPB151</strain>
    </source>
</reference>
<keyword evidence="1" id="KW-1133">Transmembrane helix</keyword>
<evidence type="ECO:0000313" key="3">
    <source>
        <dbReference type="Proteomes" id="UP000515563"/>
    </source>
</evidence>
<keyword evidence="3" id="KW-1185">Reference proteome</keyword>
<dbReference type="KEGG" id="kqi:F1D05_10120"/>
<sequence>MVIVLYVAVMLVFSGAIAAAIGLDILARRRSSVRRTPYLLTHPAGRACIVVDGVGTLLWEATALAAAPPRRGLGSELGHTVMRDAEAAGATLQVWSTRSLEPLYKRQGFRTVRRRLGMCLMRRVPA</sequence>
<organism evidence="2 3">
    <name type="scientific">Kribbella qitaiheensis</name>
    <dbReference type="NCBI Taxonomy" id="1544730"/>
    <lineage>
        <taxon>Bacteria</taxon>
        <taxon>Bacillati</taxon>
        <taxon>Actinomycetota</taxon>
        <taxon>Actinomycetes</taxon>
        <taxon>Propionibacteriales</taxon>
        <taxon>Kribbellaceae</taxon>
        <taxon>Kribbella</taxon>
    </lineage>
</organism>
<dbReference type="InterPro" id="IPR016181">
    <property type="entry name" value="Acyl_CoA_acyltransferase"/>
</dbReference>
<evidence type="ECO:0000313" key="2">
    <source>
        <dbReference type="EMBL" id="QNE18185.1"/>
    </source>
</evidence>
<keyword evidence="1" id="KW-0472">Membrane</keyword>
<keyword evidence="1" id="KW-0812">Transmembrane</keyword>
<name>A0A7G6WW20_9ACTN</name>
<dbReference type="SUPFAM" id="SSF55729">
    <property type="entry name" value="Acyl-CoA N-acyltransferases (Nat)"/>
    <property type="match status" value="1"/>
</dbReference>
<feature type="transmembrane region" description="Helical" evidence="1">
    <location>
        <begin position="6"/>
        <end position="27"/>
    </location>
</feature>
<proteinExistence type="predicted"/>
<accession>A0A7G6WW20</accession>